<feature type="region of interest" description="Disordered" evidence="1">
    <location>
        <begin position="16"/>
        <end position="155"/>
    </location>
</feature>
<evidence type="ECO:0000313" key="2">
    <source>
        <dbReference type="EMBL" id="KAK4498037.1"/>
    </source>
</evidence>
<organism evidence="2 3">
    <name type="scientific">Zasmidium cellare</name>
    <name type="common">Wine cellar mold</name>
    <name type="synonym">Racodium cellare</name>
    <dbReference type="NCBI Taxonomy" id="395010"/>
    <lineage>
        <taxon>Eukaryota</taxon>
        <taxon>Fungi</taxon>
        <taxon>Dikarya</taxon>
        <taxon>Ascomycota</taxon>
        <taxon>Pezizomycotina</taxon>
        <taxon>Dothideomycetes</taxon>
        <taxon>Dothideomycetidae</taxon>
        <taxon>Mycosphaerellales</taxon>
        <taxon>Mycosphaerellaceae</taxon>
        <taxon>Zasmidium</taxon>
    </lineage>
</organism>
<proteinExistence type="predicted"/>
<dbReference type="EMBL" id="JAXOVC010000008">
    <property type="protein sequence ID" value="KAK4498037.1"/>
    <property type="molecule type" value="Genomic_DNA"/>
</dbReference>
<keyword evidence="3" id="KW-1185">Reference proteome</keyword>
<name>A0ABR0E9C1_ZASCE</name>
<evidence type="ECO:0000313" key="3">
    <source>
        <dbReference type="Proteomes" id="UP001305779"/>
    </source>
</evidence>
<evidence type="ECO:0000256" key="1">
    <source>
        <dbReference type="SAM" id="MobiDB-lite"/>
    </source>
</evidence>
<reference evidence="2 3" key="1">
    <citation type="journal article" date="2023" name="G3 (Bethesda)">
        <title>A chromosome-level genome assembly of Zasmidium syzygii isolated from banana leaves.</title>
        <authorList>
            <person name="van Westerhoven A.C."/>
            <person name="Mehrabi R."/>
            <person name="Talebi R."/>
            <person name="Steentjes M.B.F."/>
            <person name="Corcolon B."/>
            <person name="Chong P.A."/>
            <person name="Kema G.H.J."/>
            <person name="Seidl M.F."/>
        </authorList>
    </citation>
    <scope>NUCLEOTIDE SEQUENCE [LARGE SCALE GENOMIC DNA]</scope>
    <source>
        <strain evidence="2 3">P124</strain>
    </source>
</reference>
<sequence length="310" mass="34453">MIYRYSGGKVESYDDLYKNLQIGGDENPRWDSPPPPSPPRQQRYFGQARPSTDPDSHVYQYYNRHYEMAPKRGHNGRKVKQIKPPSESSADTAVGRDMSAINKGAESNTAPPPAQRPTSGGSSQAQATSTSNDPSETTAWPPSSPDHIDAVPANASPPMPFRQLLLHTLHQANIIVATMSSYFSQDAIIRDLINDNRPLAGLTNQHYSIACLLVSARADMIDCRAHLLGSQHIGLIEKDKEGSFRSFCLGMEKLDKMVDIVYDAAKKGVLATTENIAKLKVEWERCMWLRDGNEGHEPWTLCWEMVSGAR</sequence>
<protein>
    <submittedName>
        <fullName evidence="2">Uncharacterized protein</fullName>
    </submittedName>
</protein>
<dbReference type="Proteomes" id="UP001305779">
    <property type="component" value="Unassembled WGS sequence"/>
</dbReference>
<feature type="compositionally biased region" description="Polar residues" evidence="1">
    <location>
        <begin position="116"/>
        <end position="141"/>
    </location>
</feature>
<comment type="caution">
    <text evidence="2">The sequence shown here is derived from an EMBL/GenBank/DDBJ whole genome shotgun (WGS) entry which is preliminary data.</text>
</comment>
<accession>A0ABR0E9C1</accession>
<feature type="compositionally biased region" description="Basic residues" evidence="1">
    <location>
        <begin position="71"/>
        <end position="81"/>
    </location>
</feature>
<gene>
    <name evidence="2" type="ORF">PRZ48_010693</name>
</gene>